<keyword evidence="4" id="KW-1015">Disulfide bond</keyword>
<dbReference type="NCBIfam" id="TIGR01068">
    <property type="entry name" value="thioredoxin"/>
    <property type="match status" value="1"/>
</dbReference>
<dbReference type="eggNOG" id="COG3118">
    <property type="taxonomic scope" value="Bacteria"/>
</dbReference>
<dbReference type="EMBL" id="JH603169">
    <property type="protein sequence ID" value="EIC21695.1"/>
    <property type="molecule type" value="Genomic_DNA"/>
</dbReference>
<dbReference type="AlphaFoldDB" id="H8Z2V9"/>
<dbReference type="RefSeq" id="WP_009148280.1">
    <property type="nucleotide sequence ID" value="NZ_CP121471.1"/>
</dbReference>
<dbReference type="Proteomes" id="UP000002964">
    <property type="component" value="Unassembled WGS sequence"/>
</dbReference>
<dbReference type="Gene3D" id="1.25.40.10">
    <property type="entry name" value="Tetratricopeptide repeat domain"/>
    <property type="match status" value="1"/>
</dbReference>
<evidence type="ECO:0000259" key="7">
    <source>
        <dbReference type="PROSITE" id="PS51352"/>
    </source>
</evidence>
<dbReference type="Pfam" id="PF00085">
    <property type="entry name" value="Thioredoxin"/>
    <property type="match status" value="1"/>
</dbReference>
<dbReference type="PROSITE" id="PS51352">
    <property type="entry name" value="THIOREDOXIN_2"/>
    <property type="match status" value="1"/>
</dbReference>
<name>H8Z2V9_9GAMM</name>
<dbReference type="InterPro" id="IPR013766">
    <property type="entry name" value="Thioredoxin_domain"/>
</dbReference>
<evidence type="ECO:0000313" key="9">
    <source>
        <dbReference type="Proteomes" id="UP000002964"/>
    </source>
</evidence>
<feature type="domain" description="Thioredoxin" evidence="7">
    <location>
        <begin position="6"/>
        <end position="113"/>
    </location>
</feature>
<dbReference type="InterPro" id="IPR011990">
    <property type="entry name" value="TPR-like_helical_dom_sf"/>
</dbReference>
<evidence type="ECO:0000256" key="4">
    <source>
        <dbReference type="ARBA" id="ARBA00023157"/>
    </source>
</evidence>
<dbReference type="PRINTS" id="PR00421">
    <property type="entry name" value="THIOREDOXIN"/>
</dbReference>
<dbReference type="CDD" id="cd02956">
    <property type="entry name" value="ybbN"/>
    <property type="match status" value="1"/>
</dbReference>
<keyword evidence="9" id="KW-1185">Reference proteome</keyword>
<dbReference type="PROSITE" id="PS00194">
    <property type="entry name" value="THIOREDOXIN_1"/>
    <property type="match status" value="1"/>
</dbReference>
<gene>
    <name evidence="8" type="ORF">Thi970DRAFT_01918</name>
</gene>
<dbReference type="InterPro" id="IPR036249">
    <property type="entry name" value="Thioredoxin-like_sf"/>
</dbReference>
<dbReference type="GO" id="GO:0005737">
    <property type="term" value="C:cytoplasm"/>
    <property type="evidence" value="ECO:0007669"/>
    <property type="project" value="TreeGrafter"/>
</dbReference>
<evidence type="ECO:0000256" key="2">
    <source>
        <dbReference type="ARBA" id="ARBA00022448"/>
    </source>
</evidence>
<dbReference type="InterPro" id="IPR017937">
    <property type="entry name" value="Thioredoxin_CS"/>
</dbReference>
<dbReference type="SUPFAM" id="SSF52833">
    <property type="entry name" value="Thioredoxin-like"/>
    <property type="match status" value="1"/>
</dbReference>
<dbReference type="GO" id="GO:0006950">
    <property type="term" value="P:response to stress"/>
    <property type="evidence" value="ECO:0007669"/>
    <property type="project" value="UniProtKB-ARBA"/>
</dbReference>
<dbReference type="HOGENOM" id="CLU_046120_1_1_6"/>
<evidence type="ECO:0000313" key="8">
    <source>
        <dbReference type="EMBL" id="EIC21695.1"/>
    </source>
</evidence>
<sequence length="287" mass="31821">MADSPHVVTVTAETFQSVVLDGSLQRPVLVDFWADWCAPCRQLMPMLAKLADEYGGKFLLAKVDTEAEQALAMQFGIRSLPTVQLFKDGRAIDQFMGALPEGQVREFLERHLPNEGDKLIATARALMVKDEFDAAEAKLAEAEQLGVGEQQLFVPRAELLAARGDLTALEAALEHTPVELVDTPEVKALHARQLFSRALTGAPDITSLEKQLAADENNSEARYQLAARYFMSDNQEAAFDHLLTLMQKDRSYGEDAARKAILMGFELLGHDHPLVTKTRGRLSRLLY</sequence>
<dbReference type="OrthoDB" id="9790390at2"/>
<accession>H8Z2V9</accession>
<reference evidence="8 9" key="2">
    <citation type="submission" date="2011-11" db="EMBL/GenBank/DDBJ databases">
        <authorList>
            <consortium name="US DOE Joint Genome Institute"/>
            <person name="Lucas S."/>
            <person name="Han J."/>
            <person name="Lapidus A."/>
            <person name="Cheng J.-F."/>
            <person name="Goodwin L."/>
            <person name="Pitluck S."/>
            <person name="Peters L."/>
            <person name="Ovchinnikova G."/>
            <person name="Zhang X."/>
            <person name="Detter J.C."/>
            <person name="Han C."/>
            <person name="Tapia R."/>
            <person name="Land M."/>
            <person name="Hauser L."/>
            <person name="Kyrpides N."/>
            <person name="Ivanova N."/>
            <person name="Pagani I."/>
            <person name="Vogl K."/>
            <person name="Liu Z."/>
            <person name="Overmann J."/>
            <person name="Frigaard N.-U."/>
            <person name="Bryant D."/>
            <person name="Woyke T."/>
        </authorList>
    </citation>
    <scope>NUCLEOTIDE SEQUENCE [LARGE SCALE GENOMIC DNA]</scope>
    <source>
        <strain evidence="8 9">970</strain>
    </source>
</reference>
<keyword evidence="2" id="KW-0813">Transport</keyword>
<keyword evidence="5" id="KW-0676">Redox-active center</keyword>
<dbReference type="STRING" id="631362.Thi970DRAFT_01918"/>
<dbReference type="Gene3D" id="3.40.30.10">
    <property type="entry name" value="Glutaredoxin"/>
    <property type="match status" value="1"/>
</dbReference>
<dbReference type="InterPro" id="IPR005746">
    <property type="entry name" value="Thioredoxin"/>
</dbReference>
<evidence type="ECO:0000256" key="5">
    <source>
        <dbReference type="ARBA" id="ARBA00023284"/>
    </source>
</evidence>
<evidence type="ECO:0000256" key="3">
    <source>
        <dbReference type="ARBA" id="ARBA00022982"/>
    </source>
</evidence>
<comment type="similarity">
    <text evidence="1">Belongs to the thioredoxin family.</text>
</comment>
<protein>
    <recommendedName>
        <fullName evidence="6">Thioredoxin</fullName>
    </recommendedName>
</protein>
<dbReference type="FunFam" id="3.40.30.10:FF:000001">
    <property type="entry name" value="Thioredoxin"/>
    <property type="match status" value="1"/>
</dbReference>
<reference evidence="9" key="1">
    <citation type="submission" date="2011-06" db="EMBL/GenBank/DDBJ databases">
        <authorList>
            <consortium name="US DOE Joint Genome Institute (JGI-PGF)"/>
            <person name="Lucas S."/>
            <person name="Han J."/>
            <person name="Lapidus A."/>
            <person name="Cheng J.-F."/>
            <person name="Goodwin L."/>
            <person name="Pitluck S."/>
            <person name="Peters L."/>
            <person name="Land M.L."/>
            <person name="Hauser L."/>
            <person name="Vogl K."/>
            <person name="Liu Z."/>
            <person name="Overmann J."/>
            <person name="Frigaard N.-U."/>
            <person name="Bryant D.A."/>
            <person name="Woyke T.J."/>
        </authorList>
    </citation>
    <scope>NUCLEOTIDE SEQUENCE [LARGE SCALE GENOMIC DNA]</scope>
    <source>
        <strain evidence="9">970</strain>
    </source>
</reference>
<dbReference type="GO" id="GO:0015035">
    <property type="term" value="F:protein-disulfide reductase activity"/>
    <property type="evidence" value="ECO:0007669"/>
    <property type="project" value="UniProtKB-UniRule"/>
</dbReference>
<keyword evidence="3" id="KW-0249">Electron transport</keyword>
<organism evidence="8 9">
    <name type="scientific">Thiorhodovibrio frisius</name>
    <dbReference type="NCBI Taxonomy" id="631362"/>
    <lineage>
        <taxon>Bacteria</taxon>
        <taxon>Pseudomonadati</taxon>
        <taxon>Pseudomonadota</taxon>
        <taxon>Gammaproteobacteria</taxon>
        <taxon>Chromatiales</taxon>
        <taxon>Chromatiaceae</taxon>
        <taxon>Thiorhodovibrio</taxon>
    </lineage>
</organism>
<dbReference type="Pfam" id="PF14561">
    <property type="entry name" value="TPR_20"/>
    <property type="match status" value="1"/>
</dbReference>
<dbReference type="PANTHER" id="PTHR45663">
    <property type="entry name" value="GEO12009P1"/>
    <property type="match status" value="1"/>
</dbReference>
<dbReference type="PANTHER" id="PTHR45663:SF11">
    <property type="entry name" value="GEO12009P1"/>
    <property type="match status" value="1"/>
</dbReference>
<evidence type="ECO:0000256" key="6">
    <source>
        <dbReference type="NCBIfam" id="TIGR01068"/>
    </source>
</evidence>
<evidence type="ECO:0000256" key="1">
    <source>
        <dbReference type="ARBA" id="ARBA00008987"/>
    </source>
</evidence>
<proteinExistence type="inferred from homology"/>